<evidence type="ECO:0000256" key="2">
    <source>
        <dbReference type="ARBA" id="ARBA00008520"/>
    </source>
</evidence>
<dbReference type="STRING" id="301302.ERS852420_00283"/>
<proteinExistence type="inferred from homology"/>
<protein>
    <recommendedName>
        <fullName evidence="8">Sugar ABC transporter substrate-binding protein</fullName>
    </recommendedName>
</protein>
<keyword evidence="3" id="KW-0813">Transport</keyword>
<dbReference type="SUPFAM" id="SSF53850">
    <property type="entry name" value="Periplasmic binding protein-like II"/>
    <property type="match status" value="1"/>
</dbReference>
<dbReference type="AlphaFoldDB" id="A0A0M6W9S9"/>
<feature type="chain" id="PRO_5039158148" description="Sugar ABC transporter substrate-binding protein" evidence="5">
    <location>
        <begin position="23"/>
        <end position="480"/>
    </location>
</feature>
<dbReference type="Proteomes" id="UP000049979">
    <property type="component" value="Unassembled WGS sequence"/>
</dbReference>
<evidence type="ECO:0000256" key="5">
    <source>
        <dbReference type="SAM" id="SignalP"/>
    </source>
</evidence>
<dbReference type="RefSeq" id="WP_055066809.1">
    <property type="nucleotide sequence ID" value="NZ_CP173697.1"/>
</dbReference>
<accession>A0A0M6W9S9</accession>
<sequence>MKKKIISTLLCTAMLATMVAGCGVEKSDGGSDTESSASSVAEMKGTGDNEINILIYAQDHEKAVYQELIDKFTKEHADEISTVNFEVTTQDEYATKMTAAMTAGELPDIFYVGPEAVRSYVDNGYVQPLDDLVDATAVDNLWPAIKSAYMYDGSNIGSGSLYCLPKDLSCFAFAYNKDLFDEAGLEYPDPENPYTWEEFADVCQKLTKDKDGDGEIDQWGVANANAFGFTPYVYGNGGQFLNDDQTKVVIDENQNFKDAFQYYTDLTLKYKVTPTVEQDTALGGYQRWLDGQVAFYACGTWDVAAFMDDATFPYNWDLCGWPVGPNGDGKSTAWLGTVGFAVSSQAKNPDLCAELIQSLSTDLDGQKELCGETSGKSLQIPNIMDYAQTTFKDKVNDGTIPYASNVDVIFGYIEGSDKYKGIFTETTYTYNSEWWDTFLEGMPNVLTGEVSVDDYCKQVAPKMQEALDNAIELQNAATNN</sequence>
<name>A0A0M6W9S9_9FIRM</name>
<evidence type="ECO:0000256" key="1">
    <source>
        <dbReference type="ARBA" id="ARBA00004196"/>
    </source>
</evidence>
<keyword evidence="7" id="KW-1185">Reference proteome</keyword>
<organism evidence="6 7">
    <name type="scientific">Roseburia faecis</name>
    <dbReference type="NCBI Taxonomy" id="301302"/>
    <lineage>
        <taxon>Bacteria</taxon>
        <taxon>Bacillati</taxon>
        <taxon>Bacillota</taxon>
        <taxon>Clostridia</taxon>
        <taxon>Lachnospirales</taxon>
        <taxon>Lachnospiraceae</taxon>
        <taxon>Roseburia</taxon>
    </lineage>
</organism>
<evidence type="ECO:0008006" key="8">
    <source>
        <dbReference type="Google" id="ProtNLM"/>
    </source>
</evidence>
<feature type="signal peptide" evidence="5">
    <location>
        <begin position="1"/>
        <end position="22"/>
    </location>
</feature>
<dbReference type="InterPro" id="IPR006059">
    <property type="entry name" value="SBP"/>
</dbReference>
<evidence type="ECO:0000256" key="3">
    <source>
        <dbReference type="ARBA" id="ARBA00022448"/>
    </source>
</evidence>
<dbReference type="GO" id="GO:0030313">
    <property type="term" value="C:cell envelope"/>
    <property type="evidence" value="ECO:0007669"/>
    <property type="project" value="UniProtKB-SubCell"/>
</dbReference>
<dbReference type="CDD" id="cd13585">
    <property type="entry name" value="PBP2_TMBP_like"/>
    <property type="match status" value="1"/>
</dbReference>
<dbReference type="PROSITE" id="PS51257">
    <property type="entry name" value="PROKAR_LIPOPROTEIN"/>
    <property type="match status" value="1"/>
</dbReference>
<reference evidence="7" key="1">
    <citation type="submission" date="2015-05" db="EMBL/GenBank/DDBJ databases">
        <authorList>
            <consortium name="Pathogen Informatics"/>
        </authorList>
    </citation>
    <scope>NUCLEOTIDE SEQUENCE [LARGE SCALE GENOMIC DNA]</scope>
    <source>
        <strain evidence="7">M72</strain>
    </source>
</reference>
<evidence type="ECO:0000313" key="6">
    <source>
        <dbReference type="EMBL" id="CRL32316.1"/>
    </source>
</evidence>
<dbReference type="EMBL" id="CVRR01000004">
    <property type="protein sequence ID" value="CRL32316.1"/>
    <property type="molecule type" value="Genomic_DNA"/>
</dbReference>
<dbReference type="OrthoDB" id="362670at2"/>
<dbReference type="PANTHER" id="PTHR43649:SF31">
    <property type="entry name" value="SN-GLYCEROL-3-PHOSPHATE-BINDING PERIPLASMIC PROTEIN UGPB"/>
    <property type="match status" value="1"/>
</dbReference>
<comment type="similarity">
    <text evidence="2">Belongs to the bacterial solute-binding protein 1 family.</text>
</comment>
<dbReference type="PANTHER" id="PTHR43649">
    <property type="entry name" value="ARABINOSE-BINDING PROTEIN-RELATED"/>
    <property type="match status" value="1"/>
</dbReference>
<evidence type="ECO:0000313" key="7">
    <source>
        <dbReference type="Proteomes" id="UP000049979"/>
    </source>
</evidence>
<dbReference type="Pfam" id="PF01547">
    <property type="entry name" value="SBP_bac_1"/>
    <property type="match status" value="1"/>
</dbReference>
<dbReference type="InterPro" id="IPR050490">
    <property type="entry name" value="Bact_solute-bd_prot1"/>
</dbReference>
<evidence type="ECO:0000256" key="4">
    <source>
        <dbReference type="ARBA" id="ARBA00022729"/>
    </source>
</evidence>
<gene>
    <name evidence="6" type="ORF">M72_20091</name>
</gene>
<keyword evidence="4 5" id="KW-0732">Signal</keyword>
<comment type="subcellular location">
    <subcellularLocation>
        <location evidence="1">Cell envelope</location>
    </subcellularLocation>
</comment>
<dbReference type="Gene3D" id="3.40.190.10">
    <property type="entry name" value="Periplasmic binding protein-like II"/>
    <property type="match status" value="1"/>
</dbReference>